<organism evidence="2 3">
    <name type="scientific">Obba rivulosa</name>
    <dbReference type="NCBI Taxonomy" id="1052685"/>
    <lineage>
        <taxon>Eukaryota</taxon>
        <taxon>Fungi</taxon>
        <taxon>Dikarya</taxon>
        <taxon>Basidiomycota</taxon>
        <taxon>Agaricomycotina</taxon>
        <taxon>Agaricomycetes</taxon>
        <taxon>Polyporales</taxon>
        <taxon>Gelatoporiaceae</taxon>
        <taxon>Obba</taxon>
    </lineage>
</organism>
<dbReference type="Proteomes" id="UP000250043">
    <property type="component" value="Unassembled WGS sequence"/>
</dbReference>
<reference evidence="2 3" key="1">
    <citation type="submission" date="2016-07" db="EMBL/GenBank/DDBJ databases">
        <title>Draft genome of the white-rot fungus Obba rivulosa 3A-2.</title>
        <authorList>
            <consortium name="DOE Joint Genome Institute"/>
            <person name="Miettinen O."/>
            <person name="Riley R."/>
            <person name="Acob R."/>
            <person name="Barry K."/>
            <person name="Cullen D."/>
            <person name="De Vries R."/>
            <person name="Hainaut M."/>
            <person name="Hatakka A."/>
            <person name="Henrissat B."/>
            <person name="Hilden K."/>
            <person name="Kuo R."/>
            <person name="Labutti K."/>
            <person name="Lipzen A."/>
            <person name="Makela M.R."/>
            <person name="Sandor L."/>
            <person name="Spatafora J.W."/>
            <person name="Grigoriev I.V."/>
            <person name="Hibbett D.S."/>
        </authorList>
    </citation>
    <scope>NUCLEOTIDE SEQUENCE [LARGE SCALE GENOMIC DNA]</scope>
    <source>
        <strain evidence="2 3">3A-2</strain>
    </source>
</reference>
<evidence type="ECO:0000313" key="3">
    <source>
        <dbReference type="Proteomes" id="UP000250043"/>
    </source>
</evidence>
<keyword evidence="3" id="KW-1185">Reference proteome</keyword>
<feature type="region of interest" description="Disordered" evidence="1">
    <location>
        <begin position="111"/>
        <end position="148"/>
    </location>
</feature>
<feature type="compositionally biased region" description="Basic and acidic residues" evidence="1">
    <location>
        <begin position="1"/>
        <end position="14"/>
    </location>
</feature>
<evidence type="ECO:0000256" key="1">
    <source>
        <dbReference type="SAM" id="MobiDB-lite"/>
    </source>
</evidence>
<gene>
    <name evidence="2" type="ORF">OBBRIDRAFT_39677</name>
</gene>
<feature type="compositionally biased region" description="Pro residues" evidence="1">
    <location>
        <begin position="294"/>
        <end position="310"/>
    </location>
</feature>
<name>A0A8E2ATN9_9APHY</name>
<feature type="region of interest" description="Disordered" evidence="1">
    <location>
        <begin position="278"/>
        <end position="329"/>
    </location>
</feature>
<sequence>MASARRSLEAREAQPGHARVAPTYCAQIPPRPSACPTQASPYHDALHNPGRPRSSLRWNAPELPAVPRGPNRVPVTRKYKPGARENPIQRRPEKLVRAAGRVIARCNAGRYGGATRSGSDATPGEPSVCRGDVDAALPRRPSTDASVRARALPTAGRARGPASLLPGLRRRWIERRCETPEAAKRFSRSVGRPRTNLSGAVRPATRARALFMPFASARACPVYAPPPHTSYVLRAMGCGEAVTVAGSFRLDGSSTGSRSNVVDSWTVIRTCSRLPHRTYGGTHPIDYTQRVLPQTPPPPPPPPPPRPTPPTSVVRRKCPSEALSIKPQD</sequence>
<dbReference type="EMBL" id="KV722435">
    <property type="protein sequence ID" value="OCH89074.1"/>
    <property type="molecule type" value="Genomic_DNA"/>
</dbReference>
<evidence type="ECO:0000313" key="2">
    <source>
        <dbReference type="EMBL" id="OCH89074.1"/>
    </source>
</evidence>
<dbReference type="AlphaFoldDB" id="A0A8E2ATN9"/>
<feature type="region of interest" description="Disordered" evidence="1">
    <location>
        <begin position="1"/>
        <end position="79"/>
    </location>
</feature>
<proteinExistence type="predicted"/>
<protein>
    <submittedName>
        <fullName evidence="2">Uncharacterized protein</fullName>
    </submittedName>
</protein>
<accession>A0A8E2ATN9</accession>